<dbReference type="InterPro" id="IPR023885">
    <property type="entry name" value="4Fe4S-binding_SPASM_dom"/>
</dbReference>
<comment type="cofactor">
    <cofactor evidence="1">
        <name>[4Fe-4S] cluster</name>
        <dbReference type="ChEBI" id="CHEBI:49883"/>
    </cofactor>
</comment>
<accession>X0XBD4</accession>
<dbReference type="SUPFAM" id="SSF102114">
    <property type="entry name" value="Radical SAM enzymes"/>
    <property type="match status" value="1"/>
</dbReference>
<evidence type="ECO:0000313" key="3">
    <source>
        <dbReference type="EMBL" id="GAG22266.1"/>
    </source>
</evidence>
<dbReference type="PANTHER" id="PTHR43273:SF3">
    <property type="entry name" value="ANAEROBIC SULFATASE-MATURATING ENZYME HOMOLOG ASLB-RELATED"/>
    <property type="match status" value="1"/>
</dbReference>
<dbReference type="InterPro" id="IPR058240">
    <property type="entry name" value="rSAM_sf"/>
</dbReference>
<dbReference type="PANTHER" id="PTHR43273">
    <property type="entry name" value="ANAEROBIC SULFATASE-MATURATING ENZYME HOMOLOG ASLB-RELATED"/>
    <property type="match status" value="1"/>
</dbReference>
<feature type="non-terminal residue" evidence="3">
    <location>
        <position position="1"/>
    </location>
</feature>
<dbReference type="InterPro" id="IPR023867">
    <property type="entry name" value="Sulphatase_maturase_rSAM"/>
</dbReference>
<sequence>CVELDPATGKLADFSITPAQYGEFLCRIFDRWFDYGPEKLNIREFDSLVTYYVMGKHTICTYSRQCAGFVVVEHTGDCFACEFFVEPKWRLGNILKTPLEKIAAGGKKRTFARAKQNLSNKCLLCNYLDICRGGCMKDRARAVCHSERSEESLLSFDKDSQSCESYFCESYKQFFDYAVPRFKQIAVAIEAGSTTRHTRSADRVRLKIQK</sequence>
<dbReference type="NCBIfam" id="TIGR04085">
    <property type="entry name" value="rSAM_more_4Fe4S"/>
    <property type="match status" value="1"/>
</dbReference>
<feature type="domain" description="4Fe4S-binding SPASM" evidence="2">
    <location>
        <begin position="69"/>
        <end position="126"/>
    </location>
</feature>
<evidence type="ECO:0000259" key="2">
    <source>
        <dbReference type="Pfam" id="PF13186"/>
    </source>
</evidence>
<reference evidence="3" key="1">
    <citation type="journal article" date="2014" name="Front. Microbiol.">
        <title>High frequency of phylogenetically diverse reductive dehalogenase-homologous genes in deep subseafloor sedimentary metagenomes.</title>
        <authorList>
            <person name="Kawai M."/>
            <person name="Futagami T."/>
            <person name="Toyoda A."/>
            <person name="Takaki Y."/>
            <person name="Nishi S."/>
            <person name="Hori S."/>
            <person name="Arai W."/>
            <person name="Tsubouchi T."/>
            <person name="Morono Y."/>
            <person name="Uchiyama I."/>
            <person name="Ito T."/>
            <person name="Fujiyama A."/>
            <person name="Inagaki F."/>
            <person name="Takami H."/>
        </authorList>
    </citation>
    <scope>NUCLEOTIDE SEQUENCE</scope>
    <source>
        <strain evidence="3">Expedition CK06-06</strain>
    </source>
</reference>
<dbReference type="Gene3D" id="3.20.20.70">
    <property type="entry name" value="Aldolase class I"/>
    <property type="match status" value="1"/>
</dbReference>
<comment type="caution">
    <text evidence="3">The sequence shown here is derived from an EMBL/GenBank/DDBJ whole genome shotgun (WGS) entry which is preliminary data.</text>
</comment>
<gene>
    <name evidence="3" type="ORF">S01H1_51323</name>
</gene>
<name>X0XBD4_9ZZZZ</name>
<dbReference type="GO" id="GO:0016491">
    <property type="term" value="F:oxidoreductase activity"/>
    <property type="evidence" value="ECO:0007669"/>
    <property type="project" value="InterPro"/>
</dbReference>
<proteinExistence type="predicted"/>
<organism evidence="3">
    <name type="scientific">marine sediment metagenome</name>
    <dbReference type="NCBI Taxonomy" id="412755"/>
    <lineage>
        <taxon>unclassified sequences</taxon>
        <taxon>metagenomes</taxon>
        <taxon>ecological metagenomes</taxon>
    </lineage>
</organism>
<evidence type="ECO:0000256" key="1">
    <source>
        <dbReference type="ARBA" id="ARBA00001966"/>
    </source>
</evidence>
<dbReference type="Pfam" id="PF13186">
    <property type="entry name" value="SPASM"/>
    <property type="match status" value="1"/>
</dbReference>
<dbReference type="EMBL" id="BARS01033120">
    <property type="protein sequence ID" value="GAG22266.1"/>
    <property type="molecule type" value="Genomic_DNA"/>
</dbReference>
<protein>
    <recommendedName>
        <fullName evidence="2">4Fe4S-binding SPASM domain-containing protein</fullName>
    </recommendedName>
</protein>
<dbReference type="AlphaFoldDB" id="X0XBD4"/>
<dbReference type="InterPro" id="IPR013785">
    <property type="entry name" value="Aldolase_TIM"/>
</dbReference>